<keyword evidence="4" id="KW-1185">Reference proteome</keyword>
<proteinExistence type="predicted"/>
<feature type="transmembrane region" description="Helical" evidence="1">
    <location>
        <begin position="240"/>
        <end position="263"/>
    </location>
</feature>
<dbReference type="OrthoDB" id="6194834at2"/>
<keyword evidence="1" id="KW-1133">Transmembrane helix</keyword>
<organism evidence="3 4">
    <name type="scientific">Aminipila luticellarii</name>
    <dbReference type="NCBI Taxonomy" id="2507160"/>
    <lineage>
        <taxon>Bacteria</taxon>
        <taxon>Bacillati</taxon>
        <taxon>Bacillota</taxon>
        <taxon>Clostridia</taxon>
        <taxon>Peptostreptococcales</taxon>
        <taxon>Anaerovoracaceae</taxon>
        <taxon>Aminipila</taxon>
    </lineage>
</organism>
<feature type="transmembrane region" description="Helical" evidence="1">
    <location>
        <begin position="72"/>
        <end position="93"/>
    </location>
</feature>
<dbReference type="KEGG" id="amij:EQM06_03320"/>
<sequence>MKVTCDVIKDLIPLYVEDIASADTVVLIEEHIGSCEKCKKELEKIRAPYNMPINTNILPLKKLRTALQKKKILTILLSIALTLAVTVIAIGYLSTPDYLPYSKDVITITKQVDGRVFAQFGNGVSGYSLEKYPTEDNLGFIYHISTWDSMWSRYIAKNSVQDIVLNPDGEKVSSIYYSFSDGKEDILIYGADQNPNGGIMMLPRLFLSYYATFALIMAVICGIVLFIIRKNERWKNIMVNILLLPAAYLLAHICIKGFTGVSYAATRDLFAILLATVFLYSALFITKLLLHRKLTQIK</sequence>
<gene>
    <name evidence="3" type="ORF">EQM06_03320</name>
</gene>
<protein>
    <submittedName>
        <fullName evidence="3">Zf-HC2 domain-containing protein</fullName>
    </submittedName>
</protein>
<feature type="domain" description="Putative zinc-finger" evidence="2">
    <location>
        <begin position="5"/>
        <end position="38"/>
    </location>
</feature>
<feature type="transmembrane region" description="Helical" evidence="1">
    <location>
        <begin position="207"/>
        <end position="228"/>
    </location>
</feature>
<dbReference type="Pfam" id="PF13490">
    <property type="entry name" value="zf-HC2"/>
    <property type="match status" value="1"/>
</dbReference>
<dbReference type="AlphaFoldDB" id="A0A410PTP8"/>
<name>A0A410PTP8_9FIRM</name>
<dbReference type="EMBL" id="CP035281">
    <property type="protein sequence ID" value="QAT42337.1"/>
    <property type="molecule type" value="Genomic_DNA"/>
</dbReference>
<evidence type="ECO:0000313" key="3">
    <source>
        <dbReference type="EMBL" id="QAT42337.1"/>
    </source>
</evidence>
<evidence type="ECO:0000259" key="2">
    <source>
        <dbReference type="Pfam" id="PF13490"/>
    </source>
</evidence>
<feature type="transmembrane region" description="Helical" evidence="1">
    <location>
        <begin position="269"/>
        <end position="290"/>
    </location>
</feature>
<evidence type="ECO:0000313" key="4">
    <source>
        <dbReference type="Proteomes" id="UP000287601"/>
    </source>
</evidence>
<reference evidence="3 4" key="1">
    <citation type="submission" date="2019-01" db="EMBL/GenBank/DDBJ databases">
        <title>Draft genomes of a novel of Aminipila strains.</title>
        <authorList>
            <person name="Ma S."/>
        </authorList>
    </citation>
    <scope>NUCLEOTIDE SEQUENCE [LARGE SCALE GENOMIC DNA]</scope>
    <source>
        <strain evidence="4">JN-39</strain>
    </source>
</reference>
<dbReference type="InterPro" id="IPR027383">
    <property type="entry name" value="Znf_put"/>
</dbReference>
<evidence type="ECO:0000256" key="1">
    <source>
        <dbReference type="SAM" id="Phobius"/>
    </source>
</evidence>
<accession>A0A410PTP8</accession>
<dbReference type="Proteomes" id="UP000287601">
    <property type="component" value="Chromosome"/>
</dbReference>
<keyword evidence="1" id="KW-0472">Membrane</keyword>
<keyword evidence="1" id="KW-0812">Transmembrane</keyword>